<dbReference type="Proteomes" id="UP001223978">
    <property type="component" value="Unassembled WGS sequence"/>
</dbReference>
<protein>
    <recommendedName>
        <fullName evidence="4">Guanylate cyclase domain-containing protein</fullName>
    </recommendedName>
</protein>
<evidence type="ECO:0000313" key="2">
    <source>
        <dbReference type="EMBL" id="MDI3408524.1"/>
    </source>
</evidence>
<comment type="caution">
    <text evidence="2">The sequence shown here is derived from an EMBL/GenBank/DDBJ whole genome shotgun (WGS) entry which is preliminary data.</text>
</comment>
<evidence type="ECO:0000313" key="3">
    <source>
        <dbReference type="Proteomes" id="UP001223978"/>
    </source>
</evidence>
<dbReference type="Gene3D" id="3.30.70.1230">
    <property type="entry name" value="Nucleotide cyclase"/>
    <property type="match status" value="1"/>
</dbReference>
<dbReference type="SUPFAM" id="SSF55073">
    <property type="entry name" value="Nucleotide cyclase"/>
    <property type="match status" value="1"/>
</dbReference>
<feature type="region of interest" description="Disordered" evidence="1">
    <location>
        <begin position="182"/>
        <end position="266"/>
    </location>
</feature>
<gene>
    <name evidence="2" type="ORF">QIS96_32475</name>
</gene>
<organism evidence="2 3">
    <name type="scientific">Streptomyces cavernicola</name>
    <dbReference type="NCBI Taxonomy" id="3043613"/>
    <lineage>
        <taxon>Bacteria</taxon>
        <taxon>Bacillati</taxon>
        <taxon>Actinomycetota</taxon>
        <taxon>Actinomycetes</taxon>
        <taxon>Kitasatosporales</taxon>
        <taxon>Streptomycetaceae</taxon>
        <taxon>Streptomyces</taxon>
    </lineage>
</organism>
<name>A0ABT6SKD3_9ACTN</name>
<reference evidence="2 3" key="1">
    <citation type="submission" date="2023-05" db="EMBL/GenBank/DDBJ databases">
        <title>Draft genome sequence of Streptomyces sp. B-S-A6 isolated from a cave soil in Thailand.</title>
        <authorList>
            <person name="Chamroensaksri N."/>
            <person name="Muangham S."/>
        </authorList>
    </citation>
    <scope>NUCLEOTIDE SEQUENCE [LARGE SCALE GENOMIC DNA]</scope>
    <source>
        <strain evidence="2 3">B-S-A6</strain>
    </source>
</reference>
<evidence type="ECO:0008006" key="4">
    <source>
        <dbReference type="Google" id="ProtNLM"/>
    </source>
</evidence>
<evidence type="ECO:0000256" key="1">
    <source>
        <dbReference type="SAM" id="MobiDB-lite"/>
    </source>
</evidence>
<dbReference type="EMBL" id="JASCIQ010000047">
    <property type="protein sequence ID" value="MDI3408524.1"/>
    <property type="molecule type" value="Genomic_DNA"/>
</dbReference>
<feature type="compositionally biased region" description="Gly residues" evidence="1">
    <location>
        <begin position="230"/>
        <end position="248"/>
    </location>
</feature>
<feature type="compositionally biased region" description="Low complexity" evidence="1">
    <location>
        <begin position="216"/>
        <end position="229"/>
    </location>
</feature>
<keyword evidence="3" id="KW-1185">Reference proteome</keyword>
<dbReference type="InterPro" id="IPR029787">
    <property type="entry name" value="Nucleotide_cyclase"/>
</dbReference>
<dbReference type="RefSeq" id="WP_282546412.1">
    <property type="nucleotide sequence ID" value="NZ_JASCIQ010000047.1"/>
</dbReference>
<proteinExistence type="predicted"/>
<sequence>MTDPVYRTILLFDIEQYGSRDDVEQAYLRRILYDVVDGTLAAAAVDETARMRADRGDSVMELIDTRVSVSTLVKSLLTEAPAQLHSKNRLLATGAQMRLRIVLSSGYVAVDDLGGWVGSDLNHAVRLLNSDPLREALKQRGEDSVLCVSEAVYQGVVRHGPLGVRAEDFRPVPVETKEGPTVAWVHGLPDPDLQKPAEPADPSALTEASEPSDSSGPAVPGAQAAPGAPAGQGGPLINGGQYGIAGGDNRGDLTFNFGERGNGGRA</sequence>
<accession>A0ABT6SKD3</accession>